<dbReference type="GO" id="GO:0009307">
    <property type="term" value="P:DNA restriction-modification system"/>
    <property type="evidence" value="ECO:0007669"/>
    <property type="project" value="InterPro"/>
</dbReference>
<dbReference type="GO" id="GO:1904047">
    <property type="term" value="F:S-adenosyl-L-methionine binding"/>
    <property type="evidence" value="ECO:0007669"/>
    <property type="project" value="TreeGrafter"/>
</dbReference>
<reference evidence="10" key="1">
    <citation type="submission" date="2017-04" db="EMBL/GenBank/DDBJ databases">
        <authorList>
            <person name="Abreu V.A."/>
            <person name="Popin R.V."/>
            <person name="Rigonato J."/>
            <person name="Andreote A.P."/>
            <person name="Schaker P.C."/>
            <person name="Hoff-Risseti C."/>
            <person name="Alvarenga D.O."/>
            <person name="Varani A.M."/>
            <person name="Fiore M.F."/>
        </authorList>
    </citation>
    <scope>NUCLEOTIDE SEQUENCE [LARGE SCALE GENOMIC DNA]</scope>
    <source>
        <strain evidence="10">CENA303</strain>
    </source>
</reference>
<accession>A0A1X4G2J9</accession>
<dbReference type="GO" id="GO:0009007">
    <property type="term" value="F:site-specific DNA-methyltransferase (adenine-specific) activity"/>
    <property type="evidence" value="ECO:0007669"/>
    <property type="project" value="UniProtKB-UniRule"/>
</dbReference>
<dbReference type="GO" id="GO:0032259">
    <property type="term" value="P:methylation"/>
    <property type="evidence" value="ECO:0007669"/>
    <property type="project" value="UniProtKB-KW"/>
</dbReference>
<gene>
    <name evidence="9" type="ORF">B7O87_15695</name>
</gene>
<evidence type="ECO:0000313" key="10">
    <source>
        <dbReference type="Proteomes" id="UP000192997"/>
    </source>
</evidence>
<dbReference type="PANTHER" id="PTHR30481:SF3">
    <property type="entry name" value="DNA ADENINE METHYLASE"/>
    <property type="match status" value="1"/>
</dbReference>
<proteinExistence type="inferred from homology"/>
<dbReference type="PRINTS" id="PR00505">
    <property type="entry name" value="D12N6MTFRASE"/>
</dbReference>
<dbReference type="RefSeq" id="WP_085729315.1">
    <property type="nucleotide sequence ID" value="NZ_NBYN01000077.1"/>
</dbReference>
<dbReference type="InterPro" id="IPR012327">
    <property type="entry name" value="MeTrfase_D12"/>
</dbReference>
<dbReference type="PIRSF" id="PIRSF000398">
    <property type="entry name" value="M_m6A_EcoRV"/>
    <property type="match status" value="1"/>
</dbReference>
<dbReference type="AlphaFoldDB" id="A0A1X4G2J9"/>
<dbReference type="GO" id="GO:0006298">
    <property type="term" value="P:mismatch repair"/>
    <property type="evidence" value="ECO:0007669"/>
    <property type="project" value="TreeGrafter"/>
</dbReference>
<organism evidence="9 10">
    <name type="scientific">Cylindrospermopsis raciborskii CENA303</name>
    <dbReference type="NCBI Taxonomy" id="1170769"/>
    <lineage>
        <taxon>Bacteria</taxon>
        <taxon>Bacillati</taxon>
        <taxon>Cyanobacteriota</taxon>
        <taxon>Cyanophyceae</taxon>
        <taxon>Nostocales</taxon>
        <taxon>Aphanizomenonaceae</taxon>
        <taxon>Cylindrospermopsis</taxon>
    </lineage>
</organism>
<dbReference type="Proteomes" id="UP000192997">
    <property type="component" value="Unassembled WGS sequence"/>
</dbReference>
<keyword evidence="4 8" id="KW-0808">Transferase</keyword>
<feature type="binding site" evidence="7">
    <location>
        <position position="8"/>
    </location>
    <ligand>
        <name>S-adenosyl-L-methionine</name>
        <dbReference type="ChEBI" id="CHEBI:59789"/>
    </ligand>
</feature>
<dbReference type="SUPFAM" id="SSF53335">
    <property type="entry name" value="S-adenosyl-L-methionine-dependent methyltransferases"/>
    <property type="match status" value="1"/>
</dbReference>
<dbReference type="InterPro" id="IPR002052">
    <property type="entry name" value="DNA_methylase_N6_adenine_CS"/>
</dbReference>
<comment type="similarity">
    <text evidence="1 8">Belongs to the N(4)/N(6)-methyltransferase family.</text>
</comment>
<dbReference type="PROSITE" id="PS00092">
    <property type="entry name" value="N6_MTASE"/>
    <property type="match status" value="1"/>
</dbReference>
<dbReference type="Gene3D" id="3.40.50.150">
    <property type="entry name" value="Vaccinia Virus protein VP39"/>
    <property type="match status" value="1"/>
</dbReference>
<evidence type="ECO:0000256" key="7">
    <source>
        <dbReference type="PIRSR" id="PIRSR000398-1"/>
    </source>
</evidence>
<evidence type="ECO:0000256" key="2">
    <source>
        <dbReference type="ARBA" id="ARBA00011900"/>
    </source>
</evidence>
<dbReference type="InterPro" id="IPR023095">
    <property type="entry name" value="Ade_MeTrfase_dom_2"/>
</dbReference>
<dbReference type="GO" id="GO:0043565">
    <property type="term" value="F:sequence-specific DNA binding"/>
    <property type="evidence" value="ECO:0007669"/>
    <property type="project" value="TreeGrafter"/>
</dbReference>
<keyword evidence="3 8" id="KW-0489">Methyltransferase</keyword>
<comment type="caution">
    <text evidence="9">The sequence shown here is derived from an EMBL/GenBank/DDBJ whole genome shotgun (WGS) entry which is preliminary data.</text>
</comment>
<evidence type="ECO:0000256" key="4">
    <source>
        <dbReference type="ARBA" id="ARBA00022679"/>
    </source>
</evidence>
<sequence>MNKPFLKWAGSKYRVLPHILPLIGTPKRYIEPFAGSLSVALNVVALDYIINDFNKDLISLYKFIIYNHDFINDCEKYFADNNNQVSFYYFRNQFNTSLEPSERASLFVYLNRHCFNGLTRYNKSGEFNVPFGKYKSPYFPRKEMENFISVFAGQSVEFSVGDFANENLYQKLDSSTVVYFDPPYLPLSDTANFSDYATGGFNYDDQVRLRDLAVSLANRGARVIVSNHDTPTARELYSSAQITSINVGRTISAKGTSRKSVKEVLAVWN</sequence>
<name>A0A1X4G2J9_9CYAN</name>
<evidence type="ECO:0000256" key="1">
    <source>
        <dbReference type="ARBA" id="ARBA00006594"/>
    </source>
</evidence>
<evidence type="ECO:0000256" key="6">
    <source>
        <dbReference type="ARBA" id="ARBA00047942"/>
    </source>
</evidence>
<feature type="binding site" evidence="7">
    <location>
        <position position="181"/>
    </location>
    <ligand>
        <name>S-adenosyl-L-methionine</name>
        <dbReference type="ChEBI" id="CHEBI:59789"/>
    </ligand>
</feature>
<comment type="catalytic activity">
    <reaction evidence="6 8">
        <text>a 2'-deoxyadenosine in DNA + S-adenosyl-L-methionine = an N(6)-methyl-2'-deoxyadenosine in DNA + S-adenosyl-L-homocysteine + H(+)</text>
        <dbReference type="Rhea" id="RHEA:15197"/>
        <dbReference type="Rhea" id="RHEA-COMP:12418"/>
        <dbReference type="Rhea" id="RHEA-COMP:12419"/>
        <dbReference type="ChEBI" id="CHEBI:15378"/>
        <dbReference type="ChEBI" id="CHEBI:57856"/>
        <dbReference type="ChEBI" id="CHEBI:59789"/>
        <dbReference type="ChEBI" id="CHEBI:90615"/>
        <dbReference type="ChEBI" id="CHEBI:90616"/>
        <dbReference type="EC" id="2.1.1.72"/>
    </reaction>
</comment>
<dbReference type="EMBL" id="NBYN01000077">
    <property type="protein sequence ID" value="OSO86961.1"/>
    <property type="molecule type" value="Genomic_DNA"/>
</dbReference>
<protein>
    <recommendedName>
        <fullName evidence="2 8">Site-specific DNA-methyltransferase (adenine-specific)</fullName>
        <ecNumber evidence="2 8">2.1.1.72</ecNumber>
    </recommendedName>
</protein>
<evidence type="ECO:0000313" key="9">
    <source>
        <dbReference type="EMBL" id="OSO86961.1"/>
    </source>
</evidence>
<dbReference type="NCBIfam" id="TIGR00571">
    <property type="entry name" value="dam"/>
    <property type="match status" value="1"/>
</dbReference>
<feature type="binding site" evidence="7">
    <location>
        <position position="12"/>
    </location>
    <ligand>
        <name>S-adenosyl-L-methionine</name>
        <dbReference type="ChEBI" id="CHEBI:59789"/>
    </ligand>
</feature>
<dbReference type="Gene3D" id="1.10.1020.10">
    <property type="entry name" value="Adenine-specific Methyltransferase, Domain 2"/>
    <property type="match status" value="1"/>
</dbReference>
<evidence type="ECO:0000256" key="8">
    <source>
        <dbReference type="RuleBase" id="RU361257"/>
    </source>
</evidence>
<keyword evidence="5 8" id="KW-0949">S-adenosyl-L-methionine</keyword>
<dbReference type="InterPro" id="IPR029063">
    <property type="entry name" value="SAM-dependent_MTases_sf"/>
</dbReference>
<evidence type="ECO:0000256" key="3">
    <source>
        <dbReference type="ARBA" id="ARBA00022603"/>
    </source>
</evidence>
<feature type="binding site" evidence="7">
    <location>
        <position position="52"/>
    </location>
    <ligand>
        <name>S-adenosyl-L-methionine</name>
        <dbReference type="ChEBI" id="CHEBI:59789"/>
    </ligand>
</feature>
<dbReference type="InterPro" id="IPR012263">
    <property type="entry name" value="M_m6A_EcoRV"/>
</dbReference>
<evidence type="ECO:0000256" key="5">
    <source>
        <dbReference type="ARBA" id="ARBA00022691"/>
    </source>
</evidence>
<dbReference type="EC" id="2.1.1.72" evidence="2 8"/>
<dbReference type="PANTHER" id="PTHR30481">
    <property type="entry name" value="DNA ADENINE METHYLASE"/>
    <property type="match status" value="1"/>
</dbReference>
<dbReference type="Pfam" id="PF02086">
    <property type="entry name" value="MethyltransfD12"/>
    <property type="match status" value="1"/>
</dbReference>